<dbReference type="OrthoDB" id="9805604at2"/>
<evidence type="ECO:0000313" key="2">
    <source>
        <dbReference type="Proteomes" id="UP000321595"/>
    </source>
</evidence>
<organism evidence="1 2">
    <name type="scientific">Microvenator marinus</name>
    <dbReference type="NCBI Taxonomy" id="2600177"/>
    <lineage>
        <taxon>Bacteria</taxon>
        <taxon>Deltaproteobacteria</taxon>
        <taxon>Bradymonadales</taxon>
        <taxon>Microvenatoraceae</taxon>
        <taxon>Microvenator</taxon>
    </lineage>
</organism>
<dbReference type="InterPro" id="IPR029044">
    <property type="entry name" value="Nucleotide-diphossugar_trans"/>
</dbReference>
<dbReference type="CDD" id="cd02513">
    <property type="entry name" value="CMP-NeuAc_Synthase"/>
    <property type="match status" value="1"/>
</dbReference>
<keyword evidence="2" id="KW-1185">Reference proteome</keyword>
<keyword evidence="1" id="KW-0548">Nucleotidyltransferase</keyword>
<dbReference type="KEGG" id="bbae:FRD01_15930"/>
<gene>
    <name evidence="1" type="ORF">FRD01_15930</name>
</gene>
<dbReference type="EMBL" id="CP042467">
    <property type="protein sequence ID" value="QED28696.1"/>
    <property type="molecule type" value="Genomic_DNA"/>
</dbReference>
<dbReference type="SUPFAM" id="SSF53448">
    <property type="entry name" value="Nucleotide-diphospho-sugar transferases"/>
    <property type="match status" value="1"/>
</dbReference>
<proteinExistence type="predicted"/>
<dbReference type="Proteomes" id="UP000321595">
    <property type="component" value="Chromosome"/>
</dbReference>
<protein>
    <submittedName>
        <fullName evidence="1">Acylneuraminate cytidylyltransferase family protein</fullName>
    </submittedName>
</protein>
<dbReference type="Gene3D" id="3.90.550.10">
    <property type="entry name" value="Spore Coat Polysaccharide Biosynthesis Protein SpsA, Chain A"/>
    <property type="match status" value="1"/>
</dbReference>
<dbReference type="Pfam" id="PF02348">
    <property type="entry name" value="CTP_transf_3"/>
    <property type="match status" value="1"/>
</dbReference>
<dbReference type="InterPro" id="IPR050793">
    <property type="entry name" value="CMP-NeuNAc_synthase"/>
</dbReference>
<dbReference type="GO" id="GO:0008781">
    <property type="term" value="F:N-acylneuraminate cytidylyltransferase activity"/>
    <property type="evidence" value="ECO:0007669"/>
    <property type="project" value="TreeGrafter"/>
</dbReference>
<name>A0A5B8XYF9_9DELT</name>
<dbReference type="AlphaFoldDB" id="A0A5B8XYF9"/>
<accession>A0A5B8XYF9</accession>
<dbReference type="InterPro" id="IPR003329">
    <property type="entry name" value="Cytidylyl_trans"/>
</dbReference>
<keyword evidence="1" id="KW-0808">Transferase</keyword>
<reference evidence="1 2" key="1">
    <citation type="submission" date="2019-08" db="EMBL/GenBank/DDBJ databases">
        <authorList>
            <person name="Liang Q."/>
        </authorList>
    </citation>
    <scope>NUCLEOTIDE SEQUENCE [LARGE SCALE GENOMIC DNA]</scope>
    <source>
        <strain evidence="1 2">V1718</strain>
    </source>
</reference>
<sequence>MFVERVVAVIPARGGSKGLPGKNVALLGGRPLIEWTIECAQLSGCCDEILVSTDDNEIARVAKGLGAQVVNRPPELSADDSLVMDAVVHTVNAIGGAEILVLLQPTSPLRAPEDIRACVDALLKDPSVDSIATYEEASLNPWRAWRIENGTATTFVEGANPWLPRQSLPEAFQLNGAVYAIRWNRRPVGPQFVFGKTVAVVMPKARSIDIDDEIDLRLAELYLQKEIA</sequence>
<dbReference type="PANTHER" id="PTHR21485">
    <property type="entry name" value="HAD SUPERFAMILY MEMBERS CMAS AND KDSC"/>
    <property type="match status" value="1"/>
</dbReference>
<evidence type="ECO:0000313" key="1">
    <source>
        <dbReference type="EMBL" id="QED28696.1"/>
    </source>
</evidence>
<dbReference type="PANTHER" id="PTHR21485:SF6">
    <property type="entry name" value="N-ACYLNEURAMINATE CYTIDYLYLTRANSFERASE-RELATED"/>
    <property type="match status" value="1"/>
</dbReference>